<protein>
    <submittedName>
        <fullName evidence="1">Uncharacterized protein</fullName>
    </submittedName>
</protein>
<accession>A0AAW0DE47</accession>
<reference evidence="1 2" key="1">
    <citation type="journal article" date="2024" name="J Genomics">
        <title>Draft genome sequencing and assembly of Favolaschia claudopus CIRM-BRFM 2984 isolated from oak limbs.</title>
        <authorList>
            <person name="Navarro D."/>
            <person name="Drula E."/>
            <person name="Chaduli D."/>
            <person name="Cazenave R."/>
            <person name="Ahrendt S."/>
            <person name="Wang J."/>
            <person name="Lipzen A."/>
            <person name="Daum C."/>
            <person name="Barry K."/>
            <person name="Grigoriev I.V."/>
            <person name="Favel A."/>
            <person name="Rosso M.N."/>
            <person name="Martin F."/>
        </authorList>
    </citation>
    <scope>NUCLEOTIDE SEQUENCE [LARGE SCALE GENOMIC DNA]</scope>
    <source>
        <strain evidence="1 2">CIRM-BRFM 2984</strain>
    </source>
</reference>
<evidence type="ECO:0000313" key="1">
    <source>
        <dbReference type="EMBL" id="KAK7050769.1"/>
    </source>
</evidence>
<proteinExistence type="predicted"/>
<organism evidence="1 2">
    <name type="scientific">Favolaschia claudopus</name>
    <dbReference type="NCBI Taxonomy" id="2862362"/>
    <lineage>
        <taxon>Eukaryota</taxon>
        <taxon>Fungi</taxon>
        <taxon>Dikarya</taxon>
        <taxon>Basidiomycota</taxon>
        <taxon>Agaricomycotina</taxon>
        <taxon>Agaricomycetes</taxon>
        <taxon>Agaricomycetidae</taxon>
        <taxon>Agaricales</taxon>
        <taxon>Marasmiineae</taxon>
        <taxon>Mycenaceae</taxon>
        <taxon>Favolaschia</taxon>
    </lineage>
</organism>
<sequence>MDAFYPHHEAADLVQFWSLRASEAKSPLIKAGIVTPAFSIDPELATIKKFEGGDSAKVFLPDANGHAAEVTFSIVGVLGAKDLPPVKKSQINSKRVPYIRQHAGILGYGSLAFEES</sequence>
<dbReference type="Proteomes" id="UP001362999">
    <property type="component" value="Unassembled WGS sequence"/>
</dbReference>
<dbReference type="AlphaFoldDB" id="A0AAW0DE47"/>
<dbReference type="EMBL" id="JAWWNJ010000008">
    <property type="protein sequence ID" value="KAK7050769.1"/>
    <property type="molecule type" value="Genomic_DNA"/>
</dbReference>
<comment type="caution">
    <text evidence="1">The sequence shown here is derived from an EMBL/GenBank/DDBJ whole genome shotgun (WGS) entry which is preliminary data.</text>
</comment>
<gene>
    <name evidence="1" type="ORF">R3P38DRAFT_3174241</name>
</gene>
<keyword evidence="2" id="KW-1185">Reference proteome</keyword>
<evidence type="ECO:0000313" key="2">
    <source>
        <dbReference type="Proteomes" id="UP001362999"/>
    </source>
</evidence>
<name>A0AAW0DE47_9AGAR</name>